<evidence type="ECO:0000256" key="3">
    <source>
        <dbReference type="ARBA" id="ARBA00022617"/>
    </source>
</evidence>
<dbReference type="SUPFAM" id="SSF48264">
    <property type="entry name" value="Cytochrome P450"/>
    <property type="match status" value="1"/>
</dbReference>
<reference evidence="8 9" key="1">
    <citation type="journal article" date="2019" name="Int. J. Syst. Evol. Microbiol.">
        <title>The Global Catalogue of Microorganisms (GCM) 10K type strain sequencing project: providing services to taxonomists for standard genome sequencing and annotation.</title>
        <authorList>
            <consortium name="The Broad Institute Genomics Platform"/>
            <consortium name="The Broad Institute Genome Sequencing Center for Infectious Disease"/>
            <person name="Wu L."/>
            <person name="Ma J."/>
        </authorList>
    </citation>
    <scope>NUCLEOTIDE SEQUENCE [LARGE SCALE GENOMIC DNA]</scope>
    <source>
        <strain evidence="8 9">JCM 14942</strain>
    </source>
</reference>
<dbReference type="RefSeq" id="WP_344111700.1">
    <property type="nucleotide sequence ID" value="NZ_BAAAOR010000013.1"/>
</dbReference>
<evidence type="ECO:0000256" key="2">
    <source>
        <dbReference type="ARBA" id="ARBA00010617"/>
    </source>
</evidence>
<name>A0ABN2A661_9ACTN</name>
<dbReference type="PANTHER" id="PTHR24286">
    <property type="entry name" value="CYTOCHROME P450 26"/>
    <property type="match status" value="1"/>
</dbReference>
<dbReference type="PRINTS" id="PR00463">
    <property type="entry name" value="EP450I"/>
</dbReference>
<dbReference type="CDD" id="cd11067">
    <property type="entry name" value="CYP152"/>
    <property type="match status" value="1"/>
</dbReference>
<protein>
    <submittedName>
        <fullName evidence="8">Fatty-acid peroxygenase</fullName>
    </submittedName>
</protein>
<dbReference type="InterPro" id="IPR002401">
    <property type="entry name" value="Cyt_P450_E_grp-I"/>
</dbReference>
<dbReference type="Proteomes" id="UP001500842">
    <property type="component" value="Unassembled WGS sequence"/>
</dbReference>
<proteinExistence type="inferred from homology"/>
<comment type="caution">
    <text evidence="8">The sequence shown here is derived from an EMBL/GenBank/DDBJ whole genome shotgun (WGS) entry which is preliminary data.</text>
</comment>
<keyword evidence="3" id="KW-0349">Heme</keyword>
<comment type="similarity">
    <text evidence="2">Belongs to the cytochrome P450 family.</text>
</comment>
<dbReference type="Pfam" id="PF00067">
    <property type="entry name" value="p450"/>
    <property type="match status" value="1"/>
</dbReference>
<evidence type="ECO:0000256" key="5">
    <source>
        <dbReference type="ARBA" id="ARBA00023002"/>
    </source>
</evidence>
<dbReference type="InterPro" id="IPR001128">
    <property type="entry name" value="Cyt_P450"/>
</dbReference>
<comment type="cofactor">
    <cofactor evidence="1">
        <name>heme</name>
        <dbReference type="ChEBI" id="CHEBI:30413"/>
    </cofactor>
</comment>
<keyword evidence="5" id="KW-0560">Oxidoreductase</keyword>
<accession>A0ABN2A661</accession>
<evidence type="ECO:0000256" key="7">
    <source>
        <dbReference type="ARBA" id="ARBA00023033"/>
    </source>
</evidence>
<organism evidence="8 9">
    <name type="scientific">Nocardioides humi</name>
    <dbReference type="NCBI Taxonomy" id="449461"/>
    <lineage>
        <taxon>Bacteria</taxon>
        <taxon>Bacillati</taxon>
        <taxon>Actinomycetota</taxon>
        <taxon>Actinomycetes</taxon>
        <taxon>Propionibacteriales</taxon>
        <taxon>Nocardioidaceae</taxon>
        <taxon>Nocardioides</taxon>
    </lineage>
</organism>
<keyword evidence="9" id="KW-1185">Reference proteome</keyword>
<keyword evidence="7" id="KW-0503">Monooxygenase</keyword>
<evidence type="ECO:0000256" key="6">
    <source>
        <dbReference type="ARBA" id="ARBA00023004"/>
    </source>
</evidence>
<evidence type="ECO:0000256" key="1">
    <source>
        <dbReference type="ARBA" id="ARBA00001971"/>
    </source>
</evidence>
<dbReference type="Gene3D" id="1.10.630.10">
    <property type="entry name" value="Cytochrome P450"/>
    <property type="match status" value="1"/>
</dbReference>
<evidence type="ECO:0000313" key="8">
    <source>
        <dbReference type="EMBL" id="GAA1512294.1"/>
    </source>
</evidence>
<evidence type="ECO:0000256" key="4">
    <source>
        <dbReference type="ARBA" id="ARBA00022723"/>
    </source>
</evidence>
<dbReference type="InterPro" id="IPR036396">
    <property type="entry name" value="Cyt_P450_sf"/>
</dbReference>
<sequence>MTFPALKTVDSTMALLRDPYRYISRRAAERGSQTFETRLLMRPTTCMTGAEAAAVFYDPKRFQRAGAAPPPLQKTLFGQGGVQGLDGTGHRQRKAMFLEIAGPERVAALADLVTCEWRRAIPEWAAAGQIQLYPRLQVLLTRAVCEWAGMPLPDADVESRTRQLSALFDEAGHLGIGHLKSRVARKAADQWAVGIIEQIRADELDPPHASAAYVVAHHREPGGDQMSSRVAAVELLNVLRPTVATAVYITFVAHALDAEPAWRERLAHGDGGEDLAFVEEVRRHYPFFPAVAAIVRDDFEWRGHRFTRGRRVLLDLYGTNHDSTAWRDPERFNPERFLGAAPDRFAFVPQGGGDAALHHRCPGEPIATRLMMVALDQMVRHMTYTALAPSAPVDFRRLPALPSGGYPIQVAATNGGHTGA</sequence>
<evidence type="ECO:0000313" key="9">
    <source>
        <dbReference type="Proteomes" id="UP001500842"/>
    </source>
</evidence>
<keyword evidence="4" id="KW-0479">Metal-binding</keyword>
<dbReference type="PANTHER" id="PTHR24286:SF24">
    <property type="entry name" value="LANOSTEROL 14-ALPHA DEMETHYLASE"/>
    <property type="match status" value="1"/>
</dbReference>
<dbReference type="EMBL" id="BAAAOR010000013">
    <property type="protein sequence ID" value="GAA1512294.1"/>
    <property type="molecule type" value="Genomic_DNA"/>
</dbReference>
<keyword evidence="6" id="KW-0408">Iron</keyword>
<gene>
    <name evidence="8" type="primary">cypC</name>
    <name evidence="8" type="ORF">GCM10009788_16020</name>
</gene>